<evidence type="ECO:0000256" key="5">
    <source>
        <dbReference type="ARBA" id="ARBA00023125"/>
    </source>
</evidence>
<evidence type="ECO:0000256" key="6">
    <source>
        <dbReference type="ARBA" id="ARBA00023163"/>
    </source>
</evidence>
<evidence type="ECO:0000256" key="3">
    <source>
        <dbReference type="ARBA" id="ARBA00022723"/>
    </source>
</evidence>
<name>A0A1Y3U792_9ACTN</name>
<comment type="similarity">
    <text evidence="1 7">Belongs to the transcriptional regulatory CopG/NikR family.</text>
</comment>
<dbReference type="AlphaFoldDB" id="A0A1Y3U792"/>
<evidence type="ECO:0000256" key="8">
    <source>
        <dbReference type="SAM" id="MobiDB-lite"/>
    </source>
</evidence>
<comment type="caution">
    <text evidence="11">The sequence shown here is derived from an EMBL/GenBank/DDBJ whole genome shotgun (WGS) entry which is preliminary data.</text>
</comment>
<evidence type="ECO:0000256" key="2">
    <source>
        <dbReference type="ARBA" id="ARBA00022596"/>
    </source>
</evidence>
<dbReference type="Gene3D" id="3.30.70.1150">
    <property type="entry name" value="ACT-like. Chain A, domain 2"/>
    <property type="match status" value="1"/>
</dbReference>
<dbReference type="GO" id="GO:0003700">
    <property type="term" value="F:DNA-binding transcription factor activity"/>
    <property type="evidence" value="ECO:0007669"/>
    <property type="project" value="UniProtKB-UniRule"/>
</dbReference>
<dbReference type="PANTHER" id="PTHR34719:SF2">
    <property type="entry name" value="NICKEL-RESPONSIVE REGULATOR"/>
    <property type="match status" value="1"/>
</dbReference>
<reference evidence="12" key="1">
    <citation type="submission" date="2017-04" db="EMBL/GenBank/DDBJ databases">
        <title>Function of individual gut microbiota members based on whole genome sequencing of pure cultures obtained from chicken caecum.</title>
        <authorList>
            <person name="Medvecky M."/>
            <person name="Cejkova D."/>
            <person name="Polansky O."/>
            <person name="Karasova D."/>
            <person name="Kubasova T."/>
            <person name="Cizek A."/>
            <person name="Rychlik I."/>
        </authorList>
    </citation>
    <scope>NUCLEOTIDE SEQUENCE [LARGE SCALE GENOMIC DNA]</scope>
    <source>
        <strain evidence="12">An70</strain>
    </source>
</reference>
<dbReference type="Pfam" id="PF01402">
    <property type="entry name" value="RHH_1"/>
    <property type="match status" value="1"/>
</dbReference>
<dbReference type="GO" id="GO:0010045">
    <property type="term" value="P:response to nickel cation"/>
    <property type="evidence" value="ECO:0007669"/>
    <property type="project" value="InterPro"/>
</dbReference>
<dbReference type="eggNOG" id="COG0864">
    <property type="taxonomic scope" value="Bacteria"/>
</dbReference>
<dbReference type="Pfam" id="PF08753">
    <property type="entry name" value="NikR_C"/>
    <property type="match status" value="1"/>
</dbReference>
<dbReference type="InterPro" id="IPR010985">
    <property type="entry name" value="Ribbon_hlx_hlx"/>
</dbReference>
<dbReference type="InterPro" id="IPR027271">
    <property type="entry name" value="Acetolactate_synth/TF_NikR_C"/>
</dbReference>
<dbReference type="PANTHER" id="PTHR34719">
    <property type="entry name" value="NICKEL-RESPONSIVE REGULATOR"/>
    <property type="match status" value="1"/>
</dbReference>
<evidence type="ECO:0000259" key="9">
    <source>
        <dbReference type="Pfam" id="PF01402"/>
    </source>
</evidence>
<organism evidence="11 12">
    <name type="scientific">Enorma massiliensis</name>
    <dbReference type="NCBI Taxonomy" id="1472761"/>
    <lineage>
        <taxon>Bacteria</taxon>
        <taxon>Bacillati</taxon>
        <taxon>Actinomycetota</taxon>
        <taxon>Coriobacteriia</taxon>
        <taxon>Coriobacteriales</taxon>
        <taxon>Coriobacteriaceae</taxon>
        <taxon>Enorma</taxon>
    </lineage>
</organism>
<keyword evidence="2 7" id="KW-0533">Nickel</keyword>
<dbReference type="NCBIfam" id="NF001884">
    <property type="entry name" value="PRK00630.1"/>
    <property type="match status" value="1"/>
</dbReference>
<dbReference type="STRING" id="1118060.GCA_000311845_01503"/>
<dbReference type="CDD" id="cd22231">
    <property type="entry name" value="RHH_NikR_HicB-like"/>
    <property type="match status" value="1"/>
</dbReference>
<dbReference type="InterPro" id="IPR013321">
    <property type="entry name" value="Arc_rbn_hlx_hlx"/>
</dbReference>
<dbReference type="SUPFAM" id="SSF55021">
    <property type="entry name" value="ACT-like"/>
    <property type="match status" value="1"/>
</dbReference>
<dbReference type="GO" id="GO:0003677">
    <property type="term" value="F:DNA binding"/>
    <property type="evidence" value="ECO:0007669"/>
    <property type="project" value="UniProtKB-KW"/>
</dbReference>
<dbReference type="SUPFAM" id="SSF47598">
    <property type="entry name" value="Ribbon-helix-helix"/>
    <property type="match status" value="1"/>
</dbReference>
<evidence type="ECO:0000259" key="10">
    <source>
        <dbReference type="Pfam" id="PF08753"/>
    </source>
</evidence>
<keyword evidence="4 7" id="KW-0805">Transcription regulation</keyword>
<dbReference type="NCBIfam" id="NF002815">
    <property type="entry name" value="PRK02967.1"/>
    <property type="match status" value="1"/>
</dbReference>
<dbReference type="EMBL" id="NFHO01000005">
    <property type="protein sequence ID" value="OUN43078.1"/>
    <property type="molecule type" value="Genomic_DNA"/>
</dbReference>
<dbReference type="InterPro" id="IPR045865">
    <property type="entry name" value="ACT-like_dom_sf"/>
</dbReference>
<accession>A0A1Y3U792</accession>
<dbReference type="InterPro" id="IPR050192">
    <property type="entry name" value="CopG/NikR_regulator"/>
</dbReference>
<comment type="cofactor">
    <cofactor evidence="7">
        <name>Ni(2+)</name>
        <dbReference type="ChEBI" id="CHEBI:49786"/>
    </cofactor>
    <text evidence="7">Binds 1 nickel ion per subunit.</text>
</comment>
<evidence type="ECO:0000256" key="7">
    <source>
        <dbReference type="HAMAP-Rule" id="MF_00476"/>
    </source>
</evidence>
<proteinExistence type="inferred from homology"/>
<feature type="binding site" evidence="7">
    <location>
        <position position="138"/>
    </location>
    <ligand>
        <name>Ni(2+)</name>
        <dbReference type="ChEBI" id="CHEBI:49786"/>
    </ligand>
</feature>
<dbReference type="NCBIfam" id="NF002169">
    <property type="entry name" value="PRK01002.1"/>
    <property type="match status" value="1"/>
</dbReference>
<comment type="function">
    <text evidence="7">Transcriptional regulator.</text>
</comment>
<feature type="binding site" evidence="7">
    <location>
        <position position="140"/>
    </location>
    <ligand>
        <name>Ni(2+)</name>
        <dbReference type="ChEBI" id="CHEBI:49786"/>
    </ligand>
</feature>
<keyword evidence="5 7" id="KW-0238">DNA-binding</keyword>
<feature type="domain" description="Transcription factor NikR nickel binding C-terminal" evidence="10">
    <location>
        <begin position="104"/>
        <end position="179"/>
    </location>
</feature>
<feature type="domain" description="Ribbon-helix-helix protein CopG" evidence="9">
    <location>
        <begin position="52"/>
        <end position="92"/>
    </location>
</feature>
<dbReference type="RefSeq" id="WP_087186370.1">
    <property type="nucleotide sequence ID" value="NZ_NFHO01000005.1"/>
</dbReference>
<dbReference type="Gene3D" id="1.10.1220.10">
    <property type="entry name" value="Met repressor-like"/>
    <property type="match status" value="1"/>
</dbReference>
<dbReference type="NCBIfam" id="NF003381">
    <property type="entry name" value="PRK04460.1"/>
    <property type="match status" value="1"/>
</dbReference>
<evidence type="ECO:0000313" key="12">
    <source>
        <dbReference type="Proteomes" id="UP000196560"/>
    </source>
</evidence>
<dbReference type="HAMAP" id="MF_00476">
    <property type="entry name" value="NikR"/>
    <property type="match status" value="1"/>
</dbReference>
<keyword evidence="3 7" id="KW-0479">Metal-binding</keyword>
<evidence type="ECO:0000256" key="1">
    <source>
        <dbReference type="ARBA" id="ARBA00008478"/>
    </source>
</evidence>
<keyword evidence="6 7" id="KW-0804">Transcription</keyword>
<sequence>MDAARPEGHTERFSNAEPADHTRASACDDFAGQACSSEQAGAAVHASSADLVRFSVAVPEDLLTAFDKQTARRGTGANRSEAIRDLMRAALVKDELRTPTAQVIGSLTMIYDHHTGDLTRQLDEIQHDYTAEIVSTMHVHLDHHNCLEILAVRGQGARVYELADKLLGLRGVHHGELTCAATGASLER</sequence>
<evidence type="ECO:0000313" key="11">
    <source>
        <dbReference type="EMBL" id="OUN43078.1"/>
    </source>
</evidence>
<protein>
    <recommendedName>
        <fullName evidence="7">Putative nickel-responsive regulator</fullName>
    </recommendedName>
</protein>
<dbReference type="Proteomes" id="UP000196560">
    <property type="component" value="Unassembled WGS sequence"/>
</dbReference>
<dbReference type="InterPro" id="IPR002145">
    <property type="entry name" value="CopG"/>
</dbReference>
<feature type="binding site" evidence="7">
    <location>
        <position position="146"/>
    </location>
    <ligand>
        <name>Ni(2+)</name>
        <dbReference type="ChEBI" id="CHEBI:49786"/>
    </ligand>
</feature>
<feature type="region of interest" description="Disordered" evidence="8">
    <location>
        <begin position="1"/>
        <end position="21"/>
    </location>
</feature>
<feature type="binding site" evidence="7">
    <location>
        <position position="127"/>
    </location>
    <ligand>
        <name>Ni(2+)</name>
        <dbReference type="ChEBI" id="CHEBI:49786"/>
    </ligand>
</feature>
<gene>
    <name evidence="11" type="ORF">B5G21_05640</name>
</gene>
<keyword evidence="12" id="KW-1185">Reference proteome</keyword>
<dbReference type="InterPro" id="IPR014864">
    <property type="entry name" value="TF_NikR_Ni-bd_C"/>
</dbReference>
<dbReference type="InterPro" id="IPR022988">
    <property type="entry name" value="Ni_resp_reg_NikR"/>
</dbReference>
<evidence type="ECO:0000256" key="4">
    <source>
        <dbReference type="ARBA" id="ARBA00023015"/>
    </source>
</evidence>
<dbReference type="GO" id="GO:0016151">
    <property type="term" value="F:nickel cation binding"/>
    <property type="evidence" value="ECO:0007669"/>
    <property type="project" value="UniProtKB-UniRule"/>
</dbReference>